<evidence type="ECO:0000313" key="6">
    <source>
        <dbReference type="EMBL" id="CAB4953175.1"/>
    </source>
</evidence>
<reference evidence="5" key="1">
    <citation type="submission" date="2020-05" db="EMBL/GenBank/DDBJ databases">
        <authorList>
            <person name="Chiriac C."/>
            <person name="Salcher M."/>
            <person name="Ghai R."/>
            <person name="Kavagutti S V."/>
        </authorList>
    </citation>
    <scope>NUCLEOTIDE SEQUENCE</scope>
</reference>
<feature type="domain" description="Luciferase-like" evidence="4">
    <location>
        <begin position="10"/>
        <end position="310"/>
    </location>
</feature>
<dbReference type="InterPro" id="IPR036661">
    <property type="entry name" value="Luciferase-like_sf"/>
</dbReference>
<dbReference type="Gene3D" id="3.20.20.30">
    <property type="entry name" value="Luciferase-like domain"/>
    <property type="match status" value="1"/>
</dbReference>
<name>A0A6J7BL06_9ZZZZ</name>
<evidence type="ECO:0000259" key="4">
    <source>
        <dbReference type="Pfam" id="PF00296"/>
    </source>
</evidence>
<proteinExistence type="predicted"/>
<dbReference type="AlphaFoldDB" id="A0A6J7BL06"/>
<evidence type="ECO:0000256" key="3">
    <source>
        <dbReference type="ARBA" id="ARBA00023033"/>
    </source>
</evidence>
<sequence>MKFFGDTTPMRFGLFMGPYHRPHLNPSIAFEYDMQTIMELDRLGFHEVWIGEHHSGGVETIGNPELMIAAAAQVTKHIKLGTGVNSLPYHNPFMAADRIAQLSHMTRGRAMLGVGPGQLLQDCEMIGLDPLNNRERLDDALGIVIRLLKGETVTQKSDWYDLREARLQMLPYDDFAVAVVSAISPSGAMTAGKHGAGLISVAATHPLGIEKLNEHWGIVEELAGKNGKSVDRSEWRLMGPMHIAETAAQAKKDVEYGLSELEDYRAHINPGGDGAVDYFADDIVDMFNESGAAVIGTPEMAIAQIQRLLDKTGGFGTYMLMGVDWAPQPAQLRSLQLFAEEVMPHFNGQGKVMRKSFDDVMGTGFVGAQTTARGQAEARQRYLDQRDKPAV</sequence>
<dbReference type="PANTHER" id="PTHR30137:SF16">
    <property type="entry name" value="BLL0895 PROTEIN"/>
    <property type="match status" value="1"/>
</dbReference>
<dbReference type="PANTHER" id="PTHR30137">
    <property type="entry name" value="LUCIFERASE-LIKE MONOOXYGENASE"/>
    <property type="match status" value="1"/>
</dbReference>
<gene>
    <name evidence="5" type="ORF">UFOPK3268_00005</name>
    <name evidence="6" type="ORF">UFOPK3752_01792</name>
    <name evidence="7" type="ORF">UFOPK4150_00312</name>
</gene>
<accession>A0A6J7BL06</accession>
<evidence type="ECO:0000313" key="7">
    <source>
        <dbReference type="EMBL" id="CAB5022136.1"/>
    </source>
</evidence>
<dbReference type="SUPFAM" id="SSF51679">
    <property type="entry name" value="Bacterial luciferase-like"/>
    <property type="match status" value="1"/>
</dbReference>
<evidence type="ECO:0000256" key="1">
    <source>
        <dbReference type="ARBA" id="ARBA00022630"/>
    </source>
</evidence>
<protein>
    <submittedName>
        <fullName evidence="5">Unannotated protein</fullName>
    </submittedName>
</protein>
<dbReference type="Pfam" id="PF00296">
    <property type="entry name" value="Bac_luciferase"/>
    <property type="match status" value="1"/>
</dbReference>
<dbReference type="GO" id="GO:0005829">
    <property type="term" value="C:cytosol"/>
    <property type="evidence" value="ECO:0007669"/>
    <property type="project" value="TreeGrafter"/>
</dbReference>
<dbReference type="EMBL" id="CAFBIZ010000001">
    <property type="protein sequence ID" value="CAB4845835.1"/>
    <property type="molecule type" value="Genomic_DNA"/>
</dbReference>
<dbReference type="GO" id="GO:0004497">
    <property type="term" value="F:monooxygenase activity"/>
    <property type="evidence" value="ECO:0007669"/>
    <property type="project" value="UniProtKB-KW"/>
</dbReference>
<dbReference type="GO" id="GO:0016705">
    <property type="term" value="F:oxidoreductase activity, acting on paired donors, with incorporation or reduction of molecular oxygen"/>
    <property type="evidence" value="ECO:0007669"/>
    <property type="project" value="InterPro"/>
</dbReference>
<dbReference type="EMBL" id="CAFBPU010000005">
    <property type="protein sequence ID" value="CAB5022136.1"/>
    <property type="molecule type" value="Genomic_DNA"/>
</dbReference>
<keyword evidence="2" id="KW-0560">Oxidoreductase</keyword>
<dbReference type="InterPro" id="IPR011251">
    <property type="entry name" value="Luciferase-like_dom"/>
</dbReference>
<dbReference type="EMBL" id="CAFBND010000092">
    <property type="protein sequence ID" value="CAB4953175.1"/>
    <property type="molecule type" value="Genomic_DNA"/>
</dbReference>
<organism evidence="5">
    <name type="scientific">freshwater metagenome</name>
    <dbReference type="NCBI Taxonomy" id="449393"/>
    <lineage>
        <taxon>unclassified sequences</taxon>
        <taxon>metagenomes</taxon>
        <taxon>ecological metagenomes</taxon>
    </lineage>
</organism>
<keyword evidence="1" id="KW-0285">Flavoprotein</keyword>
<evidence type="ECO:0000313" key="5">
    <source>
        <dbReference type="EMBL" id="CAB4845835.1"/>
    </source>
</evidence>
<evidence type="ECO:0000256" key="2">
    <source>
        <dbReference type="ARBA" id="ARBA00023002"/>
    </source>
</evidence>
<dbReference type="InterPro" id="IPR050766">
    <property type="entry name" value="Bact_Lucif_Oxidored"/>
</dbReference>
<keyword evidence="3" id="KW-0503">Monooxygenase</keyword>